<dbReference type="OrthoDB" id="997022at2"/>
<dbReference type="AlphaFoldDB" id="A0A1M5GYG5"/>
<dbReference type="SUPFAM" id="SSF49464">
    <property type="entry name" value="Carboxypeptidase regulatory domain-like"/>
    <property type="match status" value="1"/>
</dbReference>
<organism evidence="1 2">
    <name type="scientific">Dysgonomonas macrotermitis</name>
    <dbReference type="NCBI Taxonomy" id="1346286"/>
    <lineage>
        <taxon>Bacteria</taxon>
        <taxon>Pseudomonadati</taxon>
        <taxon>Bacteroidota</taxon>
        <taxon>Bacteroidia</taxon>
        <taxon>Bacteroidales</taxon>
        <taxon>Dysgonomonadaceae</taxon>
        <taxon>Dysgonomonas</taxon>
    </lineage>
</organism>
<proteinExistence type="predicted"/>
<name>A0A1M5GYG5_9BACT</name>
<accession>A0A1M5GYG5</accession>
<dbReference type="Gene3D" id="2.60.40.1120">
    <property type="entry name" value="Carboxypeptidase-like, regulatory domain"/>
    <property type="match status" value="1"/>
</dbReference>
<reference evidence="2" key="1">
    <citation type="submission" date="2016-11" db="EMBL/GenBank/DDBJ databases">
        <authorList>
            <person name="Varghese N."/>
            <person name="Submissions S."/>
        </authorList>
    </citation>
    <scope>NUCLEOTIDE SEQUENCE [LARGE SCALE GENOMIC DNA]</scope>
    <source>
        <strain evidence="2">DSM 27370</strain>
    </source>
</reference>
<dbReference type="Pfam" id="PF13715">
    <property type="entry name" value="CarbopepD_reg_2"/>
    <property type="match status" value="1"/>
</dbReference>
<keyword evidence="2" id="KW-1185">Reference proteome</keyword>
<dbReference type="STRING" id="1346286.SAMN05444362_11519"/>
<dbReference type="EMBL" id="FQUC01000015">
    <property type="protein sequence ID" value="SHG08615.1"/>
    <property type="molecule type" value="Genomic_DNA"/>
</dbReference>
<dbReference type="Proteomes" id="UP000184480">
    <property type="component" value="Unassembled WGS sequence"/>
</dbReference>
<dbReference type="InterPro" id="IPR008969">
    <property type="entry name" value="CarboxyPept-like_regulatory"/>
</dbReference>
<sequence length="124" mass="13630">MKAKLGIVLLLLCVVSFFFYNKRGGGVKQEEKTEKLLNGVVLNASDDKPISNVQIAIAGNNPQTMTNSEGEYLILVRPTQELIFKHPAYRSVTIAASEAKTVKMELIDSSFIKKAEENLSVTGQ</sequence>
<gene>
    <name evidence="1" type="ORF">SAMN05444362_11519</name>
</gene>
<dbReference type="RefSeq" id="WP_062183332.1">
    <property type="nucleotide sequence ID" value="NZ_BBXL01000020.1"/>
</dbReference>
<evidence type="ECO:0000313" key="2">
    <source>
        <dbReference type="Proteomes" id="UP000184480"/>
    </source>
</evidence>
<evidence type="ECO:0000313" key="1">
    <source>
        <dbReference type="EMBL" id="SHG08615.1"/>
    </source>
</evidence>
<protein>
    <submittedName>
        <fullName evidence="1">CarboxypepD_reg-like domain-containing protein</fullName>
    </submittedName>
</protein>